<gene>
    <name evidence="2" type="ORF">DIT97_27850</name>
</gene>
<feature type="transmembrane region" description="Helical" evidence="1">
    <location>
        <begin position="62"/>
        <end position="83"/>
    </location>
</feature>
<evidence type="ECO:0000256" key="1">
    <source>
        <dbReference type="SAM" id="Phobius"/>
    </source>
</evidence>
<evidence type="ECO:0000313" key="3">
    <source>
        <dbReference type="Proteomes" id="UP000263642"/>
    </source>
</evidence>
<accession>A0A3D3RG98</accession>
<organism evidence="2 3">
    <name type="scientific">Gimesia maris</name>
    <dbReference type="NCBI Taxonomy" id="122"/>
    <lineage>
        <taxon>Bacteria</taxon>
        <taxon>Pseudomonadati</taxon>
        <taxon>Planctomycetota</taxon>
        <taxon>Planctomycetia</taxon>
        <taxon>Planctomycetales</taxon>
        <taxon>Planctomycetaceae</taxon>
        <taxon>Gimesia</taxon>
    </lineage>
</organism>
<keyword evidence="1" id="KW-0472">Membrane</keyword>
<dbReference type="EMBL" id="DQAY01000166">
    <property type="protein sequence ID" value="HCO26640.1"/>
    <property type="molecule type" value="Genomic_DNA"/>
</dbReference>
<keyword evidence="1" id="KW-1133">Transmembrane helix</keyword>
<proteinExistence type="predicted"/>
<sequence>MLKKSNHVMTTPSPVKVYRKDRFSRSALPSEKSLERLSPADLRPYVDSEDSSNAESAMVTRLILMLLLMGITPILLLLLALLFNPDLLHIEITP</sequence>
<reference evidence="2 3" key="1">
    <citation type="journal article" date="2018" name="Nat. Biotechnol.">
        <title>A standardized bacterial taxonomy based on genome phylogeny substantially revises the tree of life.</title>
        <authorList>
            <person name="Parks D.H."/>
            <person name="Chuvochina M."/>
            <person name="Waite D.W."/>
            <person name="Rinke C."/>
            <person name="Skarshewski A."/>
            <person name="Chaumeil P.A."/>
            <person name="Hugenholtz P."/>
        </authorList>
    </citation>
    <scope>NUCLEOTIDE SEQUENCE [LARGE SCALE GENOMIC DNA]</scope>
    <source>
        <strain evidence="2">UBA9375</strain>
    </source>
</reference>
<evidence type="ECO:0000313" key="2">
    <source>
        <dbReference type="EMBL" id="HCO26640.1"/>
    </source>
</evidence>
<dbReference type="AlphaFoldDB" id="A0A3D3RG98"/>
<protein>
    <submittedName>
        <fullName evidence="2">Uncharacterized protein</fullName>
    </submittedName>
</protein>
<name>A0A3D3RG98_9PLAN</name>
<keyword evidence="1" id="KW-0812">Transmembrane</keyword>
<dbReference type="Proteomes" id="UP000263642">
    <property type="component" value="Unassembled WGS sequence"/>
</dbReference>
<comment type="caution">
    <text evidence="2">The sequence shown here is derived from an EMBL/GenBank/DDBJ whole genome shotgun (WGS) entry which is preliminary data.</text>
</comment>